<reference evidence="6 7" key="1">
    <citation type="submission" date="2020-07" db="EMBL/GenBank/DDBJ databases">
        <authorList>
            <person name="Zhuang K."/>
            <person name="Ran Y."/>
        </authorList>
    </citation>
    <scope>NUCLEOTIDE SEQUENCE [LARGE SCALE GENOMIC DNA]</scope>
    <source>
        <strain evidence="6 7">WCH-YHL-001</strain>
    </source>
</reference>
<proteinExistence type="predicted"/>
<dbReference type="PANTHER" id="PTHR47506:SF3">
    <property type="entry name" value="HTH-TYPE TRANSCRIPTIONAL REGULATOR LMRA"/>
    <property type="match status" value="1"/>
</dbReference>
<dbReference type="InterPro" id="IPR054156">
    <property type="entry name" value="YxaF_TetR_C"/>
</dbReference>
<evidence type="ECO:0000259" key="5">
    <source>
        <dbReference type="PROSITE" id="PS50977"/>
    </source>
</evidence>
<evidence type="ECO:0000256" key="1">
    <source>
        <dbReference type="ARBA" id="ARBA00023015"/>
    </source>
</evidence>
<evidence type="ECO:0000256" key="4">
    <source>
        <dbReference type="PROSITE-ProRule" id="PRU00335"/>
    </source>
</evidence>
<dbReference type="Pfam" id="PF00440">
    <property type="entry name" value="TetR_N"/>
    <property type="match status" value="1"/>
</dbReference>
<dbReference type="PRINTS" id="PR00455">
    <property type="entry name" value="HTHTETR"/>
</dbReference>
<dbReference type="SUPFAM" id="SSF48498">
    <property type="entry name" value="Tetracyclin repressor-like, C-terminal domain"/>
    <property type="match status" value="1"/>
</dbReference>
<evidence type="ECO:0000256" key="2">
    <source>
        <dbReference type="ARBA" id="ARBA00023125"/>
    </source>
</evidence>
<dbReference type="Gene3D" id="1.10.357.10">
    <property type="entry name" value="Tetracycline Repressor, domain 2"/>
    <property type="match status" value="1"/>
</dbReference>
<keyword evidence="3" id="KW-0804">Transcription</keyword>
<feature type="DNA-binding region" description="H-T-H motif" evidence="4">
    <location>
        <begin position="26"/>
        <end position="45"/>
    </location>
</feature>
<accession>A0A7D6Z1I5</accession>
<evidence type="ECO:0000313" key="7">
    <source>
        <dbReference type="Proteomes" id="UP000515512"/>
    </source>
</evidence>
<keyword evidence="7" id="KW-1185">Reference proteome</keyword>
<dbReference type="InterPro" id="IPR001647">
    <property type="entry name" value="HTH_TetR"/>
</dbReference>
<dbReference type="RefSeq" id="WP_181579512.1">
    <property type="nucleotide sequence ID" value="NZ_CP059399.1"/>
</dbReference>
<feature type="domain" description="HTH tetR-type" evidence="5">
    <location>
        <begin position="3"/>
        <end position="63"/>
    </location>
</feature>
<dbReference type="Pfam" id="PF21993">
    <property type="entry name" value="TetR_C_13_2"/>
    <property type="match status" value="1"/>
</dbReference>
<dbReference type="KEGG" id="nhu:H0264_23305"/>
<sequence length="188" mass="19925">MARDTRQRMIAQAALLFRGRGYAGTGIREIAEAAGANRGVIYHHFPGGKAEVATEVLASVDSMVSPAIAAVCATQDPVPAMHAILAATKFVMTGGEQPPGCTVAAITLGAGPDEPALHTLTRDIFRRWRTPFRECLQRNGFDDDTATNLATLLIAGMEGALVLCRAEDTTEPLDQVAAALEHALTRTN</sequence>
<organism evidence="6 7">
    <name type="scientific">Nocardia huaxiensis</name>
    <dbReference type="NCBI Taxonomy" id="2755382"/>
    <lineage>
        <taxon>Bacteria</taxon>
        <taxon>Bacillati</taxon>
        <taxon>Actinomycetota</taxon>
        <taxon>Actinomycetes</taxon>
        <taxon>Mycobacteriales</taxon>
        <taxon>Nocardiaceae</taxon>
        <taxon>Nocardia</taxon>
    </lineage>
</organism>
<name>A0A7D6Z1I5_9NOCA</name>
<keyword evidence="2 4" id="KW-0238">DNA-binding</keyword>
<dbReference type="PANTHER" id="PTHR47506">
    <property type="entry name" value="TRANSCRIPTIONAL REGULATORY PROTEIN"/>
    <property type="match status" value="1"/>
</dbReference>
<protein>
    <submittedName>
        <fullName evidence="6">TetR/AcrR family transcriptional regulator</fullName>
    </submittedName>
</protein>
<evidence type="ECO:0000256" key="3">
    <source>
        <dbReference type="ARBA" id="ARBA00023163"/>
    </source>
</evidence>
<dbReference type="EMBL" id="CP059399">
    <property type="protein sequence ID" value="QLY28304.1"/>
    <property type="molecule type" value="Genomic_DNA"/>
</dbReference>
<dbReference type="InterPro" id="IPR009057">
    <property type="entry name" value="Homeodomain-like_sf"/>
</dbReference>
<keyword evidence="1" id="KW-0805">Transcription regulation</keyword>
<dbReference type="PROSITE" id="PS50977">
    <property type="entry name" value="HTH_TETR_2"/>
    <property type="match status" value="1"/>
</dbReference>
<dbReference type="SUPFAM" id="SSF46689">
    <property type="entry name" value="Homeodomain-like"/>
    <property type="match status" value="1"/>
</dbReference>
<dbReference type="AlphaFoldDB" id="A0A7D6Z1I5"/>
<evidence type="ECO:0000313" key="6">
    <source>
        <dbReference type="EMBL" id="QLY28304.1"/>
    </source>
</evidence>
<dbReference type="GO" id="GO:0003677">
    <property type="term" value="F:DNA binding"/>
    <property type="evidence" value="ECO:0007669"/>
    <property type="project" value="UniProtKB-UniRule"/>
</dbReference>
<dbReference type="Proteomes" id="UP000515512">
    <property type="component" value="Chromosome"/>
</dbReference>
<gene>
    <name evidence="6" type="ORF">H0264_23305</name>
</gene>
<dbReference type="InterPro" id="IPR036271">
    <property type="entry name" value="Tet_transcr_reg_TetR-rel_C_sf"/>
</dbReference>